<protein>
    <submittedName>
        <fullName evidence="1">Uncharacterized protein</fullName>
    </submittedName>
</protein>
<evidence type="ECO:0000313" key="1">
    <source>
        <dbReference type="EMBL" id="MCB7387211.1"/>
    </source>
</evidence>
<dbReference type="EMBL" id="JAJCIS010000003">
    <property type="protein sequence ID" value="MCB7387211.1"/>
    <property type="molecule type" value="Genomic_DNA"/>
</dbReference>
<gene>
    <name evidence="1" type="ORF">LIZ65_07905</name>
</gene>
<organism evidence="1 2">
    <name type="scientific">Bariatricus massiliensis</name>
    <dbReference type="NCBI Taxonomy" id="1745713"/>
    <lineage>
        <taxon>Bacteria</taxon>
        <taxon>Bacillati</taxon>
        <taxon>Bacillota</taxon>
        <taxon>Clostridia</taxon>
        <taxon>Lachnospirales</taxon>
        <taxon>Lachnospiraceae</taxon>
        <taxon>Bariatricus</taxon>
    </lineage>
</organism>
<reference evidence="1 2" key="1">
    <citation type="submission" date="2021-10" db="EMBL/GenBank/DDBJ databases">
        <title>Collection of gut derived symbiotic bacterial strains cultured from healthy donors.</title>
        <authorList>
            <person name="Lin H."/>
            <person name="Littmann E."/>
            <person name="Kohout C."/>
            <person name="Pamer E.G."/>
        </authorList>
    </citation>
    <scope>NUCLEOTIDE SEQUENCE [LARGE SCALE GENOMIC DNA]</scope>
    <source>
        <strain evidence="1 2">DFI.1.165</strain>
    </source>
</reference>
<sequence length="134" mass="15626">MENYEPVTKEQINILLKCYYLKKYTRVAKTENIPPDKVKRIKENALRSIRLAYSKSYMQGLRFDGKTVLQHMAERCGMTENDLSKIFNEYIAMGLASQDNLYWERIRKVGNTPTAAELLDFIYSKFEVDIEGGI</sequence>
<keyword evidence="2" id="KW-1185">Reference proteome</keyword>
<proteinExistence type="predicted"/>
<accession>A0ABS8DFL9</accession>
<dbReference type="Proteomes" id="UP001299546">
    <property type="component" value="Unassembled WGS sequence"/>
</dbReference>
<comment type="caution">
    <text evidence="1">The sequence shown here is derived from an EMBL/GenBank/DDBJ whole genome shotgun (WGS) entry which is preliminary data.</text>
</comment>
<name>A0ABS8DFL9_9FIRM</name>
<dbReference type="RefSeq" id="WP_066734065.1">
    <property type="nucleotide sequence ID" value="NZ_JAJCIQ010000003.1"/>
</dbReference>
<evidence type="ECO:0000313" key="2">
    <source>
        <dbReference type="Proteomes" id="UP001299546"/>
    </source>
</evidence>